<sequence>MKTTEKRLVEEADKALRRCLEQVPSLAIKRVQKGARPGTISPDLALKLKTSDAEQAVVVEVRSSGQPRVVREAVNQLLQYRSKNPEVYGVLVAPYLSPQSAEVCAENGIGYVDLAGNCRLRFRQVYVERKGRPNPAPQRRNLRSLYSPRATRVLRVLLLDPKKTWKLQPLAQESGVSLGQVFNVKKMLADREWIRSSEEGLRLVEPTPLLAEWSENYSYRRNTPRDFYSLDLPGDVETKLAGACRDAGITYALTGFSAAARLAPAVRYQRVTAYVQDDINDIAQRLGLKEVTSGANVTLLSPYDEGVFYGVSGVNGVEIVSAVQAYLDLVGYRGRGEEAATFLLEQVIQRRW</sequence>
<organism evidence="1 2">
    <name type="scientific">Tectimicrobiota bacterium</name>
    <dbReference type="NCBI Taxonomy" id="2528274"/>
    <lineage>
        <taxon>Bacteria</taxon>
        <taxon>Pseudomonadati</taxon>
        <taxon>Nitrospinota/Tectimicrobiota group</taxon>
        <taxon>Candidatus Tectimicrobiota</taxon>
    </lineage>
</organism>
<reference evidence="1" key="1">
    <citation type="submission" date="2020-07" db="EMBL/GenBank/DDBJ databases">
        <title>Huge and variable diversity of episymbiotic CPR bacteria and DPANN archaea in groundwater ecosystems.</title>
        <authorList>
            <person name="He C.Y."/>
            <person name="Keren R."/>
            <person name="Whittaker M."/>
            <person name="Farag I.F."/>
            <person name="Doudna J."/>
            <person name="Cate J.H.D."/>
            <person name="Banfield J.F."/>
        </authorList>
    </citation>
    <scope>NUCLEOTIDE SEQUENCE</scope>
    <source>
        <strain evidence="1">NC_groundwater_717_Ag_S-0.2um_59_8</strain>
    </source>
</reference>
<dbReference type="InterPro" id="IPR019238">
    <property type="entry name" value="AbiEi_2"/>
</dbReference>
<evidence type="ECO:0000313" key="1">
    <source>
        <dbReference type="EMBL" id="MBI3016334.1"/>
    </source>
</evidence>
<dbReference type="AlphaFoldDB" id="A0A932GSJ9"/>
<comment type="caution">
    <text evidence="1">The sequence shown here is derived from an EMBL/GenBank/DDBJ whole genome shotgun (WGS) entry which is preliminary data.</text>
</comment>
<evidence type="ECO:0008006" key="3">
    <source>
        <dbReference type="Google" id="ProtNLM"/>
    </source>
</evidence>
<dbReference type="Proteomes" id="UP000741360">
    <property type="component" value="Unassembled WGS sequence"/>
</dbReference>
<protein>
    <recommendedName>
        <fullName evidence="3">Restriction endonuclease type IV Mrr domain-containing protein</fullName>
    </recommendedName>
</protein>
<gene>
    <name evidence="1" type="ORF">HYY65_15015</name>
</gene>
<accession>A0A932GSJ9</accession>
<evidence type="ECO:0000313" key="2">
    <source>
        <dbReference type="Proteomes" id="UP000741360"/>
    </source>
</evidence>
<name>A0A932GSJ9_UNCTE</name>
<dbReference type="Pfam" id="PF09952">
    <property type="entry name" value="AbiEi_2"/>
    <property type="match status" value="1"/>
</dbReference>
<proteinExistence type="predicted"/>
<dbReference type="EMBL" id="JACPSX010000290">
    <property type="protein sequence ID" value="MBI3016334.1"/>
    <property type="molecule type" value="Genomic_DNA"/>
</dbReference>